<dbReference type="EMBL" id="LAZR01007358">
    <property type="protein sequence ID" value="KKM85768.1"/>
    <property type="molecule type" value="Genomic_DNA"/>
</dbReference>
<feature type="non-terminal residue" evidence="14">
    <location>
        <position position="1"/>
    </location>
</feature>
<evidence type="ECO:0000256" key="10">
    <source>
        <dbReference type="ARBA" id="ARBA00047552"/>
    </source>
</evidence>
<keyword evidence="6" id="KW-0648">Protein biosynthesis</keyword>
<dbReference type="GO" id="GO:0005829">
    <property type="term" value="C:cytosol"/>
    <property type="evidence" value="ECO:0007669"/>
    <property type="project" value="TreeGrafter"/>
</dbReference>
<dbReference type="InterPro" id="IPR014729">
    <property type="entry name" value="Rossmann-like_a/b/a_fold"/>
</dbReference>
<dbReference type="SUPFAM" id="SSF47323">
    <property type="entry name" value="Anticodon-binding domain of a subclass of class I aminoacyl-tRNA synthetases"/>
    <property type="match status" value="1"/>
</dbReference>
<proteinExistence type="predicted"/>
<evidence type="ECO:0000256" key="4">
    <source>
        <dbReference type="ARBA" id="ARBA00022741"/>
    </source>
</evidence>
<dbReference type="Pfam" id="PF08264">
    <property type="entry name" value="Anticodon_1"/>
    <property type="match status" value="1"/>
</dbReference>
<dbReference type="AlphaFoldDB" id="A0A0F9KVL7"/>
<dbReference type="InterPro" id="IPR033705">
    <property type="entry name" value="Anticodon_Ia_Val"/>
</dbReference>
<keyword evidence="8" id="KW-0030">Aminoacyl-tRNA synthetase</keyword>
<sequence length="763" mass="88990">SCDWDRERFTMDEGLSDAVTEVFVRLYEKGLIYRGKYIINWCPRCITALSDDEVEHEDHEGHLWYIRYPFRDAPHLYVNIATTRPETMLGDVAVAVNPKDERYKEMIGEILILPVVGREIPIIADEAVDPRFGTGAVKVTPAHDPNDFEIGKRHNLEPILIMNEDGTIKGEAASYLGMDRYECREALVEELKEEKHIVKVVPHTHSVGHCYRCRTVIEPYLSDQWFVKMKPLAEEAIKAHKKVDITFYPERWSKVYLSWLENVRDWCISRQIWWGHRIPAWHCKNCEEVTISSQTPTECSKCGNNALIQDEDVLDTWFSSALWPFSTMGWPDETEELKYYYPTSTLVTDRGIIYFWVARMVMMGLELKNEVPFSHVYIHGTILDEIGRKMSKSLGNGIDPLLMIDQYGADAVRTSMIMLTTEGQDIKLHENRFEMGRNFINKVWNAARFAMMNLEGNKSTDTTIKEEDYLFEDVWIKNRLSLAIETCTASLEKYKFNEAIKTLYEFIWHEFCDWYLEIIKPRLYNSDNIRSKVIAQKVLTYVLDNILRLLHPFAPFLTEEIWQHLKQLAVKNRLILTDTMVSESLMICPWPKEDAAKINKKVVKTMMLLQDLIRAVRNIRRNMNILKKQKLKVLISVRDKEVKRELDEHHNFLTQMANLDGLEVGIDLKKPESSASEVVNEIQVFVPLRELIDVGVEKERQLERLNKIKSHLETVRKKLFNENFVKNAPERVVNTEKDKEAELLGQIIKIKGFLQDLNKNVPV</sequence>
<dbReference type="GO" id="GO:0004832">
    <property type="term" value="F:valine-tRNA ligase activity"/>
    <property type="evidence" value="ECO:0007669"/>
    <property type="project" value="UniProtKB-EC"/>
</dbReference>
<evidence type="ECO:0000259" key="13">
    <source>
        <dbReference type="Pfam" id="PF10458"/>
    </source>
</evidence>
<dbReference type="InterPro" id="IPR009008">
    <property type="entry name" value="Val/Leu/Ile-tRNA-synth_edit"/>
</dbReference>
<dbReference type="InterPro" id="IPR037118">
    <property type="entry name" value="Val-tRNA_synth_C_sf"/>
</dbReference>
<dbReference type="InterPro" id="IPR002300">
    <property type="entry name" value="aa-tRNA-synth_Ia"/>
</dbReference>
<protein>
    <recommendedName>
        <fullName evidence="1">valine--tRNA ligase</fullName>
        <ecNumber evidence="1">6.1.1.9</ecNumber>
    </recommendedName>
    <alternativeName>
        <fullName evidence="9">Valyl-tRNA synthetase</fullName>
    </alternativeName>
</protein>
<dbReference type="Gene3D" id="3.90.740.10">
    <property type="entry name" value="Valyl/Leucyl/Isoleucyl-tRNA synthetase, editing domain"/>
    <property type="match status" value="1"/>
</dbReference>
<dbReference type="InterPro" id="IPR013155">
    <property type="entry name" value="M/V/L/I-tRNA-synth_anticd-bd"/>
</dbReference>
<evidence type="ECO:0000259" key="12">
    <source>
        <dbReference type="Pfam" id="PF08264"/>
    </source>
</evidence>
<dbReference type="SUPFAM" id="SSF46589">
    <property type="entry name" value="tRNA-binding arm"/>
    <property type="match status" value="1"/>
</dbReference>
<evidence type="ECO:0000256" key="8">
    <source>
        <dbReference type="ARBA" id="ARBA00023146"/>
    </source>
</evidence>
<dbReference type="InterPro" id="IPR019499">
    <property type="entry name" value="Val-tRNA_synth_tRNA-bd"/>
</dbReference>
<accession>A0A0F9KVL7</accession>
<dbReference type="Pfam" id="PF00133">
    <property type="entry name" value="tRNA-synt_1"/>
    <property type="match status" value="1"/>
</dbReference>
<comment type="catalytic activity">
    <reaction evidence="10">
        <text>tRNA(Val) + L-valine + ATP = L-valyl-tRNA(Val) + AMP + diphosphate</text>
        <dbReference type="Rhea" id="RHEA:10704"/>
        <dbReference type="Rhea" id="RHEA-COMP:9672"/>
        <dbReference type="Rhea" id="RHEA-COMP:9708"/>
        <dbReference type="ChEBI" id="CHEBI:30616"/>
        <dbReference type="ChEBI" id="CHEBI:33019"/>
        <dbReference type="ChEBI" id="CHEBI:57762"/>
        <dbReference type="ChEBI" id="CHEBI:78442"/>
        <dbReference type="ChEBI" id="CHEBI:78537"/>
        <dbReference type="ChEBI" id="CHEBI:456215"/>
        <dbReference type="EC" id="6.1.1.9"/>
    </reaction>
</comment>
<reference evidence="14" key="1">
    <citation type="journal article" date="2015" name="Nature">
        <title>Complex archaea that bridge the gap between prokaryotes and eukaryotes.</title>
        <authorList>
            <person name="Spang A."/>
            <person name="Saw J.H."/>
            <person name="Jorgensen S.L."/>
            <person name="Zaremba-Niedzwiedzka K."/>
            <person name="Martijn J."/>
            <person name="Lind A.E."/>
            <person name="van Eijk R."/>
            <person name="Schleper C."/>
            <person name="Guy L."/>
            <person name="Ettema T.J."/>
        </authorList>
    </citation>
    <scope>NUCLEOTIDE SEQUENCE</scope>
</reference>
<evidence type="ECO:0000256" key="1">
    <source>
        <dbReference type="ARBA" id="ARBA00013169"/>
    </source>
</evidence>
<dbReference type="GO" id="GO:0005524">
    <property type="term" value="F:ATP binding"/>
    <property type="evidence" value="ECO:0007669"/>
    <property type="project" value="UniProtKB-KW"/>
</dbReference>
<evidence type="ECO:0000256" key="9">
    <source>
        <dbReference type="ARBA" id="ARBA00029936"/>
    </source>
</evidence>
<dbReference type="NCBIfam" id="TIGR00422">
    <property type="entry name" value="valS"/>
    <property type="match status" value="1"/>
</dbReference>
<evidence type="ECO:0000256" key="6">
    <source>
        <dbReference type="ARBA" id="ARBA00022917"/>
    </source>
</evidence>
<evidence type="ECO:0000256" key="5">
    <source>
        <dbReference type="ARBA" id="ARBA00022840"/>
    </source>
</evidence>
<name>A0A0F9KVL7_9ZZZZ</name>
<dbReference type="PANTHER" id="PTHR11946">
    <property type="entry name" value="VALYL-TRNA SYNTHETASES"/>
    <property type="match status" value="1"/>
</dbReference>
<feature type="domain" description="Aminoacyl-tRNA synthetase class Ia" evidence="11">
    <location>
        <begin position="2"/>
        <end position="428"/>
    </location>
</feature>
<dbReference type="PRINTS" id="PR00986">
    <property type="entry name" value="TRNASYNTHVAL"/>
</dbReference>
<dbReference type="InterPro" id="IPR009080">
    <property type="entry name" value="tRNAsynth_Ia_anticodon-bd"/>
</dbReference>
<dbReference type="PANTHER" id="PTHR11946:SF93">
    <property type="entry name" value="VALINE--TRNA LIGASE, CHLOROPLASTIC_MITOCHONDRIAL 2"/>
    <property type="match status" value="1"/>
</dbReference>
<dbReference type="Gene3D" id="1.10.730.10">
    <property type="entry name" value="Isoleucyl-tRNA Synthetase, Domain 1"/>
    <property type="match status" value="1"/>
</dbReference>
<dbReference type="CDD" id="cd07962">
    <property type="entry name" value="Anticodon_Ia_Val"/>
    <property type="match status" value="1"/>
</dbReference>
<keyword evidence="2" id="KW-0963">Cytoplasm</keyword>
<gene>
    <name evidence="14" type="ORF">LCGC14_1285690</name>
</gene>
<feature type="domain" description="Valyl-tRNA synthetase tRNA-binding arm" evidence="13">
    <location>
        <begin position="693"/>
        <end position="757"/>
    </location>
</feature>
<dbReference type="GO" id="GO:0002161">
    <property type="term" value="F:aminoacyl-tRNA deacylase activity"/>
    <property type="evidence" value="ECO:0007669"/>
    <property type="project" value="InterPro"/>
</dbReference>
<dbReference type="NCBIfam" id="NF004349">
    <property type="entry name" value="PRK05729.1"/>
    <property type="match status" value="1"/>
</dbReference>
<dbReference type="InterPro" id="IPR002303">
    <property type="entry name" value="Valyl-tRNA_ligase"/>
</dbReference>
<feature type="domain" description="Methionyl/Valyl/Leucyl/Isoleucyl-tRNA synthetase anticodon-binding" evidence="12">
    <location>
        <begin position="473"/>
        <end position="635"/>
    </location>
</feature>
<dbReference type="EC" id="6.1.1.9" evidence="1"/>
<keyword evidence="7" id="KW-0175">Coiled coil</keyword>
<dbReference type="InterPro" id="IPR010978">
    <property type="entry name" value="tRNA-bd_arm"/>
</dbReference>
<dbReference type="SUPFAM" id="SSF50677">
    <property type="entry name" value="ValRS/IleRS/LeuRS editing domain"/>
    <property type="match status" value="1"/>
</dbReference>
<dbReference type="Pfam" id="PF10458">
    <property type="entry name" value="Val_tRNA-synt_C"/>
    <property type="match status" value="1"/>
</dbReference>
<dbReference type="Gene3D" id="1.10.287.380">
    <property type="entry name" value="Valyl-tRNA synthetase, C-terminal domain"/>
    <property type="match status" value="1"/>
</dbReference>
<evidence type="ECO:0000256" key="7">
    <source>
        <dbReference type="ARBA" id="ARBA00023054"/>
    </source>
</evidence>
<keyword evidence="4" id="KW-0547">Nucleotide-binding</keyword>
<dbReference type="GO" id="GO:0006438">
    <property type="term" value="P:valyl-tRNA aminoacylation"/>
    <property type="evidence" value="ECO:0007669"/>
    <property type="project" value="InterPro"/>
</dbReference>
<evidence type="ECO:0000256" key="2">
    <source>
        <dbReference type="ARBA" id="ARBA00022490"/>
    </source>
</evidence>
<evidence type="ECO:0000313" key="14">
    <source>
        <dbReference type="EMBL" id="KKM85768.1"/>
    </source>
</evidence>
<evidence type="ECO:0000256" key="3">
    <source>
        <dbReference type="ARBA" id="ARBA00022598"/>
    </source>
</evidence>
<dbReference type="Gene3D" id="3.40.50.620">
    <property type="entry name" value="HUPs"/>
    <property type="match status" value="2"/>
</dbReference>
<comment type="caution">
    <text evidence="14">The sequence shown here is derived from an EMBL/GenBank/DDBJ whole genome shotgun (WGS) entry which is preliminary data.</text>
</comment>
<keyword evidence="5" id="KW-0067">ATP-binding</keyword>
<dbReference type="FunFam" id="3.40.50.620:FF:000098">
    <property type="entry name" value="Valine--tRNA ligase"/>
    <property type="match status" value="1"/>
</dbReference>
<dbReference type="SUPFAM" id="SSF52374">
    <property type="entry name" value="Nucleotidylyl transferase"/>
    <property type="match status" value="1"/>
</dbReference>
<keyword evidence="3" id="KW-0436">Ligase</keyword>
<evidence type="ECO:0000259" key="11">
    <source>
        <dbReference type="Pfam" id="PF00133"/>
    </source>
</evidence>
<dbReference type="FunFam" id="1.10.730.10:FF:000014">
    <property type="entry name" value="Valine--tRNA ligase"/>
    <property type="match status" value="1"/>
</dbReference>
<organism evidence="14">
    <name type="scientific">marine sediment metagenome</name>
    <dbReference type="NCBI Taxonomy" id="412755"/>
    <lineage>
        <taxon>unclassified sequences</taxon>
        <taxon>metagenomes</taxon>
        <taxon>ecological metagenomes</taxon>
    </lineage>
</organism>
<dbReference type="FunFam" id="3.90.740.10:FF:000005">
    <property type="entry name" value="Valine--tRNA ligase, mitochondrial"/>
    <property type="match status" value="1"/>
</dbReference>